<organism evidence="8 9">
    <name type="scientific">Caldovatus sediminis</name>
    <dbReference type="NCBI Taxonomy" id="2041189"/>
    <lineage>
        <taxon>Bacteria</taxon>
        <taxon>Pseudomonadati</taxon>
        <taxon>Pseudomonadota</taxon>
        <taxon>Alphaproteobacteria</taxon>
        <taxon>Acetobacterales</taxon>
        <taxon>Roseomonadaceae</taxon>
        <taxon>Caldovatus</taxon>
    </lineage>
</organism>
<dbReference type="NCBIfam" id="TIGR02432">
    <property type="entry name" value="lysidine_TilS_N"/>
    <property type="match status" value="1"/>
</dbReference>
<evidence type="ECO:0000256" key="2">
    <source>
        <dbReference type="ARBA" id="ARBA00022694"/>
    </source>
</evidence>
<evidence type="ECO:0000313" key="8">
    <source>
        <dbReference type="EMBL" id="GGG45039.1"/>
    </source>
</evidence>
<dbReference type="GO" id="GO:0006400">
    <property type="term" value="P:tRNA modification"/>
    <property type="evidence" value="ECO:0007669"/>
    <property type="project" value="UniProtKB-UniRule"/>
</dbReference>
<gene>
    <name evidence="6" type="primary">tilS</name>
    <name evidence="8" type="ORF">GCM10010964_35550</name>
</gene>
<comment type="catalytic activity">
    <reaction evidence="5 6">
        <text>cytidine(34) in tRNA(Ile2) + L-lysine + ATP = lysidine(34) in tRNA(Ile2) + AMP + diphosphate + H(+)</text>
        <dbReference type="Rhea" id="RHEA:43744"/>
        <dbReference type="Rhea" id="RHEA-COMP:10625"/>
        <dbReference type="Rhea" id="RHEA-COMP:10670"/>
        <dbReference type="ChEBI" id="CHEBI:15378"/>
        <dbReference type="ChEBI" id="CHEBI:30616"/>
        <dbReference type="ChEBI" id="CHEBI:32551"/>
        <dbReference type="ChEBI" id="CHEBI:33019"/>
        <dbReference type="ChEBI" id="CHEBI:82748"/>
        <dbReference type="ChEBI" id="CHEBI:83665"/>
        <dbReference type="ChEBI" id="CHEBI:456215"/>
        <dbReference type="EC" id="6.3.4.19"/>
    </reaction>
</comment>
<keyword evidence="2 6" id="KW-0819">tRNA processing</keyword>
<reference evidence="8 9" key="1">
    <citation type="journal article" date="2014" name="Int. J. Syst. Evol. Microbiol.">
        <title>Complete genome sequence of Corynebacterium casei LMG S-19264T (=DSM 44701T), isolated from a smear-ripened cheese.</title>
        <authorList>
            <consortium name="US DOE Joint Genome Institute (JGI-PGF)"/>
            <person name="Walter F."/>
            <person name="Albersmeier A."/>
            <person name="Kalinowski J."/>
            <person name="Ruckert C."/>
        </authorList>
    </citation>
    <scope>NUCLEOTIDE SEQUENCE [LARGE SCALE GENOMIC DNA]</scope>
    <source>
        <strain evidence="8 9">CGMCC 1.16330</strain>
    </source>
</reference>
<comment type="function">
    <text evidence="6">Ligates lysine onto the cytidine present at position 34 of the AUA codon-specific tRNA(Ile) that contains the anticodon CAU, in an ATP-dependent manner. Cytidine is converted to lysidine, thus changing the amino acid specificity of the tRNA from methionine to isoleucine.</text>
</comment>
<comment type="subcellular location">
    <subcellularLocation>
        <location evidence="6">Cytoplasm</location>
    </subcellularLocation>
</comment>
<evidence type="ECO:0000256" key="3">
    <source>
        <dbReference type="ARBA" id="ARBA00022741"/>
    </source>
</evidence>
<dbReference type="GO" id="GO:0005737">
    <property type="term" value="C:cytoplasm"/>
    <property type="evidence" value="ECO:0007669"/>
    <property type="project" value="UniProtKB-SubCell"/>
</dbReference>
<dbReference type="CDD" id="cd01992">
    <property type="entry name" value="TilS_N"/>
    <property type="match status" value="1"/>
</dbReference>
<dbReference type="Pfam" id="PF01171">
    <property type="entry name" value="ATP_bind_3"/>
    <property type="match status" value="1"/>
</dbReference>
<dbReference type="RefSeq" id="WP_188902700.1">
    <property type="nucleotide sequence ID" value="NZ_BMKS01000013.1"/>
</dbReference>
<accession>A0A8J2ZDY1</accession>
<evidence type="ECO:0000313" key="9">
    <source>
        <dbReference type="Proteomes" id="UP000597507"/>
    </source>
</evidence>
<comment type="caution">
    <text evidence="6">Lacks conserved residue(s) required for the propagation of feature annotation.</text>
</comment>
<proteinExistence type="inferred from homology"/>
<dbReference type="EMBL" id="BMKS01000013">
    <property type="protein sequence ID" value="GGG45039.1"/>
    <property type="molecule type" value="Genomic_DNA"/>
</dbReference>
<dbReference type="Gene3D" id="3.40.50.620">
    <property type="entry name" value="HUPs"/>
    <property type="match status" value="1"/>
</dbReference>
<dbReference type="Proteomes" id="UP000597507">
    <property type="component" value="Unassembled WGS sequence"/>
</dbReference>
<dbReference type="GO" id="GO:0032267">
    <property type="term" value="F:tRNA(Ile)-lysidine synthase activity"/>
    <property type="evidence" value="ECO:0007669"/>
    <property type="project" value="UniProtKB-EC"/>
</dbReference>
<dbReference type="HAMAP" id="MF_01161">
    <property type="entry name" value="tRNA_Ile_lys_synt"/>
    <property type="match status" value="1"/>
</dbReference>
<evidence type="ECO:0000256" key="4">
    <source>
        <dbReference type="ARBA" id="ARBA00022840"/>
    </source>
</evidence>
<keyword evidence="4" id="KW-0067">ATP-binding</keyword>
<name>A0A8J2ZDY1_9PROT</name>
<evidence type="ECO:0000259" key="7">
    <source>
        <dbReference type="Pfam" id="PF01171"/>
    </source>
</evidence>
<dbReference type="GO" id="GO:0005524">
    <property type="term" value="F:ATP binding"/>
    <property type="evidence" value="ECO:0007669"/>
    <property type="project" value="UniProtKB-KW"/>
</dbReference>
<keyword evidence="1 6" id="KW-0436">Ligase</keyword>
<comment type="similarity">
    <text evidence="6">Belongs to the tRNA(Ile)-lysidine synthase family.</text>
</comment>
<dbReference type="InterPro" id="IPR011063">
    <property type="entry name" value="TilS/TtcA_N"/>
</dbReference>
<evidence type="ECO:0000256" key="6">
    <source>
        <dbReference type="HAMAP-Rule" id="MF_01161"/>
    </source>
</evidence>
<keyword evidence="9" id="KW-1185">Reference proteome</keyword>
<dbReference type="SUPFAM" id="SSF52402">
    <property type="entry name" value="Adenine nucleotide alpha hydrolases-like"/>
    <property type="match status" value="1"/>
</dbReference>
<keyword evidence="3" id="KW-0547">Nucleotide-binding</keyword>
<dbReference type="InterPro" id="IPR014729">
    <property type="entry name" value="Rossmann-like_a/b/a_fold"/>
</dbReference>
<dbReference type="EC" id="6.3.4.19" evidence="6"/>
<sequence length="460" mass="45570">MGGGQGAEADGRLATPVTEEEFAALMAPLGPFGAAPILAAGVSGGPHSLALALLAGRWAEVRGGRLLALVVDHGLRAGSAAEAEGVAAMLAGRGIAGRVLRLRLAPGGARVQERARAARMAALLAACRAAGAPWLLLGHHRGDQAETVLFRALRGSGAAGLAGMAPVRAAAEAMVLRPLLDVPPARLEAVVAWAGLVPVRDPTNLDARFARARLRAALGDPEGTGTATAALAGAAAAFAARRAAAEAAAADRLAAAMALRPEGFAWLDAQALGRDAVAEAALGGLLGLLGGAGFPPPREGVRRLLALLGGSRDGTGARRGATLAGVRLHAAAEAARALLVREAAAALRAPATAAVDGAVWDGRFRVSGDGGEGWTVAALGAAGVTPPEAARLRRAAARRGVPRLALAALPAIRDADGRLVAVPALDYPAASAAGGLRLDFAPAGGPLAAWAARPDAAAAG</sequence>
<dbReference type="PANTHER" id="PTHR43033">
    <property type="entry name" value="TRNA(ILE)-LYSIDINE SYNTHASE-RELATED"/>
    <property type="match status" value="1"/>
</dbReference>
<comment type="caution">
    <text evidence="8">The sequence shown here is derived from an EMBL/GenBank/DDBJ whole genome shotgun (WGS) entry which is preliminary data.</text>
</comment>
<keyword evidence="6" id="KW-0963">Cytoplasm</keyword>
<dbReference type="InterPro" id="IPR012795">
    <property type="entry name" value="tRNA_Ile_lys_synt_N"/>
</dbReference>
<protein>
    <recommendedName>
        <fullName evidence="6">tRNA(Ile)-lysidine synthase</fullName>
        <ecNumber evidence="6">6.3.4.19</ecNumber>
    </recommendedName>
    <alternativeName>
        <fullName evidence="6">tRNA(Ile)-2-lysyl-cytidine synthase</fullName>
    </alternativeName>
    <alternativeName>
        <fullName evidence="6">tRNA(Ile)-lysidine synthetase</fullName>
    </alternativeName>
</protein>
<dbReference type="AlphaFoldDB" id="A0A8J2ZDY1"/>
<dbReference type="InterPro" id="IPR012094">
    <property type="entry name" value="tRNA_Ile_lys_synt"/>
</dbReference>
<feature type="domain" description="tRNA(Ile)-lysidine/2-thiocytidine synthase N-terminal" evidence="7">
    <location>
        <begin position="39"/>
        <end position="216"/>
    </location>
</feature>
<dbReference type="PANTHER" id="PTHR43033:SF1">
    <property type="entry name" value="TRNA(ILE)-LYSIDINE SYNTHASE-RELATED"/>
    <property type="match status" value="1"/>
</dbReference>
<evidence type="ECO:0000256" key="1">
    <source>
        <dbReference type="ARBA" id="ARBA00022598"/>
    </source>
</evidence>
<evidence type="ECO:0000256" key="5">
    <source>
        <dbReference type="ARBA" id="ARBA00048539"/>
    </source>
</evidence>